<keyword evidence="2" id="KW-0812">Transmembrane</keyword>
<sequence>MTPERAARVLPIRANLLPGELKAGRNARRTRFLLIGAVIIVIGVLVAWYLHARQQLDAAQSNLDTANEMVTQAKKNKSKYSAVTDLMNDQTRVQGELKSLLADDTPWSTDLGYIRTDATAAGVTISEVVGTLTDASLTSSGAAVASISVNGSGPDKKKIASFVEKLADREQLTLPYVTTVTYDETGKEYEFALTVGLTTKALCGRFTTTCGTGD</sequence>
<organism evidence="3 4">
    <name type="scientific">Paractinoplanes deccanensis</name>
    <dbReference type="NCBI Taxonomy" id="113561"/>
    <lineage>
        <taxon>Bacteria</taxon>
        <taxon>Bacillati</taxon>
        <taxon>Actinomycetota</taxon>
        <taxon>Actinomycetes</taxon>
        <taxon>Micromonosporales</taxon>
        <taxon>Micromonosporaceae</taxon>
        <taxon>Paractinoplanes</taxon>
    </lineage>
</organism>
<gene>
    <name evidence="3" type="ORF">Ade02nite_73470</name>
</gene>
<protein>
    <recommendedName>
        <fullName evidence="5">Fimbrial assembly family protein</fullName>
    </recommendedName>
</protein>
<dbReference type="Proteomes" id="UP000609879">
    <property type="component" value="Unassembled WGS sequence"/>
</dbReference>
<keyword evidence="4" id="KW-1185">Reference proteome</keyword>
<evidence type="ECO:0000256" key="1">
    <source>
        <dbReference type="SAM" id="Coils"/>
    </source>
</evidence>
<keyword evidence="2" id="KW-1133">Transmembrane helix</keyword>
<evidence type="ECO:0000256" key="2">
    <source>
        <dbReference type="SAM" id="Phobius"/>
    </source>
</evidence>
<dbReference type="EMBL" id="BOMI01000148">
    <property type="protein sequence ID" value="GID78706.1"/>
    <property type="molecule type" value="Genomic_DNA"/>
</dbReference>
<keyword evidence="1" id="KW-0175">Coiled coil</keyword>
<proteinExistence type="predicted"/>
<feature type="transmembrane region" description="Helical" evidence="2">
    <location>
        <begin position="32"/>
        <end position="50"/>
    </location>
</feature>
<keyword evidence="2" id="KW-0472">Membrane</keyword>
<comment type="caution">
    <text evidence="3">The sequence shown here is derived from an EMBL/GenBank/DDBJ whole genome shotgun (WGS) entry which is preliminary data.</text>
</comment>
<reference evidence="3 4" key="1">
    <citation type="submission" date="2021-01" db="EMBL/GenBank/DDBJ databases">
        <title>Whole genome shotgun sequence of Actinoplanes deccanensis NBRC 13994.</title>
        <authorList>
            <person name="Komaki H."/>
            <person name="Tamura T."/>
        </authorList>
    </citation>
    <scope>NUCLEOTIDE SEQUENCE [LARGE SCALE GENOMIC DNA]</scope>
    <source>
        <strain evidence="3 4">NBRC 13994</strain>
    </source>
</reference>
<feature type="coiled-coil region" evidence="1">
    <location>
        <begin position="49"/>
        <end position="76"/>
    </location>
</feature>
<evidence type="ECO:0000313" key="3">
    <source>
        <dbReference type="EMBL" id="GID78706.1"/>
    </source>
</evidence>
<evidence type="ECO:0000313" key="4">
    <source>
        <dbReference type="Proteomes" id="UP000609879"/>
    </source>
</evidence>
<accession>A0ABQ3YFC2</accession>
<name>A0ABQ3YFC2_9ACTN</name>
<evidence type="ECO:0008006" key="5">
    <source>
        <dbReference type="Google" id="ProtNLM"/>
    </source>
</evidence>